<name>A0A1G8F7D5_9FLAO</name>
<accession>A0A1G8F7D5</accession>
<sequence length="407" mass="47762">MEIIIKIKSNTRLNDVDNLYQTLYSAIKKKNTISLQIPKSFSRNFFSITSSLIQFTATWIQSGFAKRLLLNIENYDPETLERLYEQEFIFPIIALVWNDVTIEDLKQNNLRPYLRRFQNDYILKMRRIEAMKKGEKMLLASFDHFDNATGLLPYFETSKDFIGKEDDLKDSLRKPFMESILKYTKSYFQNSLDKVYDDFIGIIYELIKNTQEWGKEDVFNVPITPNIRGLFVKFYKRGRKKLIEEYTDESAIVDFFSNETTIKSNKYDEVYFMEISVFDGGSGFVKKFINDTDEILDDVSIIKKCLIKNQTSSVGIFKREKGKGLDRILQILDSGNGFLRIKTDKYCLYRNLVKEPYKDVENGNYEQMELFDWNSNSTTNFTTLQYSSGSVISLLYPLPQISDYTNE</sequence>
<dbReference type="Proteomes" id="UP000198869">
    <property type="component" value="Unassembled WGS sequence"/>
</dbReference>
<dbReference type="STRING" id="311334.SAMN05421846_10230"/>
<protein>
    <submittedName>
        <fullName evidence="1">Uncharacterized protein</fullName>
    </submittedName>
</protein>
<proteinExistence type="predicted"/>
<reference evidence="2" key="1">
    <citation type="submission" date="2016-10" db="EMBL/GenBank/DDBJ databases">
        <authorList>
            <person name="Varghese N."/>
            <person name="Submissions S."/>
        </authorList>
    </citation>
    <scope>NUCLEOTIDE SEQUENCE [LARGE SCALE GENOMIC DNA]</scope>
    <source>
        <strain evidence="2">DSM 17071</strain>
    </source>
</reference>
<dbReference type="EMBL" id="FNDW01000002">
    <property type="protein sequence ID" value="SDH78064.1"/>
    <property type="molecule type" value="Genomic_DNA"/>
</dbReference>
<keyword evidence="2" id="KW-1185">Reference proteome</keyword>
<gene>
    <name evidence="1" type="ORF">SAMN05421846_10230</name>
</gene>
<evidence type="ECO:0000313" key="1">
    <source>
        <dbReference type="EMBL" id="SDH78064.1"/>
    </source>
</evidence>
<organism evidence="1 2">
    <name type="scientific">Chryseobacterium taeanense</name>
    <dbReference type="NCBI Taxonomy" id="311334"/>
    <lineage>
        <taxon>Bacteria</taxon>
        <taxon>Pseudomonadati</taxon>
        <taxon>Bacteroidota</taxon>
        <taxon>Flavobacteriia</taxon>
        <taxon>Flavobacteriales</taxon>
        <taxon>Weeksellaceae</taxon>
        <taxon>Chryseobacterium group</taxon>
        <taxon>Chryseobacterium</taxon>
    </lineage>
</organism>
<dbReference type="OrthoDB" id="797724at2"/>
<evidence type="ECO:0000313" key="2">
    <source>
        <dbReference type="Proteomes" id="UP000198869"/>
    </source>
</evidence>
<dbReference type="AlphaFoldDB" id="A0A1G8F7D5"/>
<dbReference type="RefSeq" id="WP_089854737.1">
    <property type="nucleotide sequence ID" value="NZ_FNDW01000002.1"/>
</dbReference>